<dbReference type="PANTHER" id="PTHR30222:SF12">
    <property type="entry name" value="NORSPERMIDINE SENSOR"/>
    <property type="match status" value="1"/>
</dbReference>
<dbReference type="CDD" id="cd13659">
    <property type="entry name" value="PBP2_PotF"/>
    <property type="match status" value="1"/>
</dbReference>
<evidence type="ECO:0000256" key="4">
    <source>
        <dbReference type="ARBA" id="ARBA00022764"/>
    </source>
</evidence>
<evidence type="ECO:0000256" key="2">
    <source>
        <dbReference type="ARBA" id="ARBA00022448"/>
    </source>
</evidence>
<gene>
    <name evidence="7" type="ORF">GGR04_000827</name>
</gene>
<dbReference type="SUPFAM" id="SSF53850">
    <property type="entry name" value="Periplasmic binding protein-like II"/>
    <property type="match status" value="1"/>
</dbReference>
<evidence type="ECO:0000256" key="5">
    <source>
        <dbReference type="PIRNR" id="PIRNR019574"/>
    </source>
</evidence>
<dbReference type="RefSeq" id="WP_183198117.1">
    <property type="nucleotide sequence ID" value="NZ_JACIEK010000001.1"/>
</dbReference>
<comment type="caution">
    <text evidence="7">The sequence shown here is derived from an EMBL/GenBank/DDBJ whole genome shotgun (WGS) entry which is preliminary data.</text>
</comment>
<comment type="similarity">
    <text evidence="5">Belongs to the bacterial solute-binding protein PotD/PotF family.</text>
</comment>
<dbReference type="Gene3D" id="3.40.190.10">
    <property type="entry name" value="Periplasmic binding protein-like II"/>
    <property type="match status" value="2"/>
</dbReference>
<dbReference type="GO" id="GO:0015846">
    <property type="term" value="P:polyamine transport"/>
    <property type="evidence" value="ECO:0007669"/>
    <property type="project" value="InterPro"/>
</dbReference>
<feature type="chain" id="PRO_5031147097" description="Putrescine-binding periplasmic protein" evidence="6">
    <location>
        <begin position="23"/>
        <end position="363"/>
    </location>
</feature>
<evidence type="ECO:0000256" key="3">
    <source>
        <dbReference type="ARBA" id="ARBA00022729"/>
    </source>
</evidence>
<dbReference type="Proteomes" id="UP000542776">
    <property type="component" value="Unassembled WGS sequence"/>
</dbReference>
<sequence>MKRLPAFLGAALAAAAPHAALAQDKVVNVYNWSDYIDTSTVDAFTKETGIRVVYDVYDSNEILETRLLAGGSGYDVVVPSAEYMARQIEAGVFQKLDPAKLPNLKNMWPLITERVAAYDPGNAYSVNYMWGTTGVGYNVAKVKAILPDAPVDSWALVFDPKYAEPLSKCGIDMLDAPGEIIPAALRYLGLDPDARDAETIGKAEELLMKVRPFIRRFHSSEYINALANGDICVAVGFSGDVFQARDRAAEAGAGVEIAYAIPKEGAMMWFDQMVVPTDAPHVDAAHQFIDYLMRPDVIAKASNHTSYANGNLASQPLIEPKIIQDSAIYPDAATLATLFTKKPYDARSQRLVTRAFTTVKTGQ</sequence>
<evidence type="ECO:0000256" key="1">
    <source>
        <dbReference type="ARBA" id="ARBA00004418"/>
    </source>
</evidence>
<dbReference type="PRINTS" id="PR00909">
    <property type="entry name" value="SPERMDNBNDNG"/>
</dbReference>
<keyword evidence="8" id="KW-1185">Reference proteome</keyword>
<accession>A0A7W6H2F7</accession>
<keyword evidence="2 5" id="KW-0813">Transport</keyword>
<dbReference type="InterPro" id="IPR006059">
    <property type="entry name" value="SBP"/>
</dbReference>
<protein>
    <recommendedName>
        <fullName evidence="5">Putrescine-binding periplasmic protein</fullName>
    </recommendedName>
</protein>
<organism evidence="7 8">
    <name type="scientific">Aureimonas pseudogalii</name>
    <dbReference type="NCBI Taxonomy" id="1744844"/>
    <lineage>
        <taxon>Bacteria</taxon>
        <taxon>Pseudomonadati</taxon>
        <taxon>Pseudomonadota</taxon>
        <taxon>Alphaproteobacteria</taxon>
        <taxon>Hyphomicrobiales</taxon>
        <taxon>Aurantimonadaceae</taxon>
        <taxon>Aureimonas</taxon>
    </lineage>
</organism>
<keyword evidence="4 5" id="KW-0574">Periplasm</keyword>
<dbReference type="AlphaFoldDB" id="A0A7W6H2F7"/>
<proteinExistence type="inferred from homology"/>
<dbReference type="InterPro" id="IPR001188">
    <property type="entry name" value="Sperm_putr-bd"/>
</dbReference>
<evidence type="ECO:0000313" key="7">
    <source>
        <dbReference type="EMBL" id="MBB3997006.1"/>
    </source>
</evidence>
<dbReference type="GO" id="GO:0019808">
    <property type="term" value="F:polyamine binding"/>
    <property type="evidence" value="ECO:0007669"/>
    <property type="project" value="InterPro"/>
</dbReference>
<evidence type="ECO:0000313" key="8">
    <source>
        <dbReference type="Proteomes" id="UP000542776"/>
    </source>
</evidence>
<comment type="function">
    <text evidence="5">Required for the activity of the bacterial periplasmic transport system of putrescine.</text>
</comment>
<reference evidence="7 8" key="1">
    <citation type="submission" date="2020-08" db="EMBL/GenBank/DDBJ databases">
        <title>Genomic Encyclopedia of Type Strains, Phase IV (KMG-IV): sequencing the most valuable type-strain genomes for metagenomic binning, comparative biology and taxonomic classification.</title>
        <authorList>
            <person name="Goeker M."/>
        </authorList>
    </citation>
    <scope>NUCLEOTIDE SEQUENCE [LARGE SCALE GENOMIC DNA]</scope>
    <source>
        <strain evidence="7 8">DSM 102238</strain>
    </source>
</reference>
<dbReference type="GO" id="GO:0042597">
    <property type="term" value="C:periplasmic space"/>
    <property type="evidence" value="ECO:0007669"/>
    <property type="project" value="UniProtKB-SubCell"/>
</dbReference>
<keyword evidence="3 6" id="KW-0732">Signal</keyword>
<dbReference type="PIRSF" id="PIRSF019574">
    <property type="entry name" value="Periplasmic_polyamine_BP"/>
    <property type="match status" value="1"/>
</dbReference>
<evidence type="ECO:0000256" key="6">
    <source>
        <dbReference type="SAM" id="SignalP"/>
    </source>
</evidence>
<dbReference type="PANTHER" id="PTHR30222">
    <property type="entry name" value="SPERMIDINE/PUTRESCINE-BINDING PERIPLASMIC PROTEIN"/>
    <property type="match status" value="1"/>
</dbReference>
<feature type="signal peptide" evidence="6">
    <location>
        <begin position="1"/>
        <end position="22"/>
    </location>
</feature>
<comment type="subcellular location">
    <subcellularLocation>
        <location evidence="1 5">Periplasm</location>
    </subcellularLocation>
</comment>
<dbReference type="EMBL" id="JACIEK010000001">
    <property type="protein sequence ID" value="MBB3997006.1"/>
    <property type="molecule type" value="Genomic_DNA"/>
</dbReference>
<name>A0A7W6H2F7_9HYPH</name>
<dbReference type="Pfam" id="PF13416">
    <property type="entry name" value="SBP_bac_8"/>
    <property type="match status" value="1"/>
</dbReference>